<dbReference type="InterPro" id="IPR019475">
    <property type="entry name" value="DNA_primase_DnaB-bd"/>
</dbReference>
<sequence length="554" mass="61995">MTDQVDEIKSKVDIVEVASSYFPLKKSGRNFAALCPFHGEKTPSFMISPERQVFKCFGCGEGGDVFTFLEKVEGWDFRETLEELAKRAGVKLTSFAPSGASKLKEKLIAVNKLSSKFYSHLLSNHPLGGKARDYLLMRGIKKSTWEQFSLGYAPAGWENILTFLNKRGFSLADMATAGLIIARDVAKISAQQGYYDRFRNRIIFPLKDARGQILGFSARTIVDVKEEPKYINSPETPVFTKGAILFGLDIARESIKKKNEAILVEGEFDVLSAHQLGVTNIVASKGTALTERQVVILSRLCTNVSLCFDRDIAGDFASHRGIELLDLAGVNVKVVELGKYKDPDEFVRAQPSEFKKTLDEASDIYDYLIESAVRRNDPKTPQGKKKIGQETIGTIAKISDDLVRAHYIDKLAKLLDLEVSLVAAAVEKNKSSGNKAGDLTEELASVESIASSSKLEEYFLALFLHQEEVLAKIVARVNPSDFENDDASRFWKWLRDIIRSSKTKNIKKLLIKLPKNLDKFVDNLYLVNISPVFFEKEFWAEEIPKPQIDSSNLH</sequence>
<dbReference type="GO" id="GO:0005524">
    <property type="term" value="F:ATP binding"/>
    <property type="evidence" value="ECO:0007669"/>
    <property type="project" value="InterPro"/>
</dbReference>
<dbReference type="InterPro" id="IPR002694">
    <property type="entry name" value="Znf_CHC2"/>
</dbReference>
<keyword evidence="1 12" id="KW-0240">DNA-directed RNA polymerase</keyword>
<dbReference type="InterPro" id="IPR037068">
    <property type="entry name" value="DNA_primase_core_N_sf"/>
</dbReference>
<dbReference type="InterPro" id="IPR006171">
    <property type="entry name" value="TOPRIM_dom"/>
</dbReference>
<dbReference type="Pfam" id="PF08275">
    <property type="entry name" value="DNAG_N"/>
    <property type="match status" value="1"/>
</dbReference>
<evidence type="ECO:0000256" key="8">
    <source>
        <dbReference type="ARBA" id="ARBA00022833"/>
    </source>
</evidence>
<dbReference type="GO" id="GO:0003677">
    <property type="term" value="F:DNA binding"/>
    <property type="evidence" value="ECO:0007669"/>
    <property type="project" value="UniProtKB-KW"/>
</dbReference>
<keyword evidence="4 12" id="KW-0548">Nucleotidyltransferase</keyword>
<name>A0A1F5GAH3_9BACT</name>
<comment type="similarity">
    <text evidence="12 13">Belongs to the DnaG primase family.</text>
</comment>
<dbReference type="AlphaFoldDB" id="A0A1F5GAH3"/>
<dbReference type="Proteomes" id="UP000178577">
    <property type="component" value="Unassembled WGS sequence"/>
</dbReference>
<dbReference type="GO" id="GO:0000428">
    <property type="term" value="C:DNA-directed RNA polymerase complex"/>
    <property type="evidence" value="ECO:0007669"/>
    <property type="project" value="UniProtKB-KW"/>
</dbReference>
<dbReference type="GO" id="GO:1990077">
    <property type="term" value="C:primosome complex"/>
    <property type="evidence" value="ECO:0007669"/>
    <property type="project" value="UniProtKB-KW"/>
</dbReference>
<dbReference type="InterPro" id="IPR036977">
    <property type="entry name" value="DNA_primase_Znf_CHC2"/>
</dbReference>
<keyword evidence="2 12" id="KW-0639">Primosome</keyword>
<dbReference type="Gene3D" id="3.90.580.10">
    <property type="entry name" value="Zinc finger, CHC2-type domain"/>
    <property type="match status" value="1"/>
</dbReference>
<evidence type="ECO:0000256" key="6">
    <source>
        <dbReference type="ARBA" id="ARBA00022723"/>
    </source>
</evidence>
<evidence type="ECO:0000256" key="1">
    <source>
        <dbReference type="ARBA" id="ARBA00022478"/>
    </source>
</evidence>
<dbReference type="InterPro" id="IPR016136">
    <property type="entry name" value="DNA_helicase_N/primase_C"/>
</dbReference>
<dbReference type="PANTHER" id="PTHR30313">
    <property type="entry name" value="DNA PRIMASE"/>
    <property type="match status" value="1"/>
</dbReference>
<dbReference type="InterPro" id="IPR036185">
    <property type="entry name" value="DNA_heli_DnaB-like_N_sf"/>
</dbReference>
<keyword evidence="9" id="KW-0460">Magnesium</keyword>
<evidence type="ECO:0000256" key="12">
    <source>
        <dbReference type="HAMAP-Rule" id="MF_00974"/>
    </source>
</evidence>
<dbReference type="HAMAP" id="MF_00974">
    <property type="entry name" value="DNA_primase_DnaG"/>
    <property type="match status" value="1"/>
</dbReference>
<dbReference type="Pfam" id="PF01807">
    <property type="entry name" value="Zn_ribbon_DnaG"/>
    <property type="match status" value="1"/>
</dbReference>
<evidence type="ECO:0000256" key="5">
    <source>
        <dbReference type="ARBA" id="ARBA00022705"/>
    </source>
</evidence>
<comment type="subunit">
    <text evidence="12">Monomer. Interacts with DnaB.</text>
</comment>
<dbReference type="SUPFAM" id="SSF57783">
    <property type="entry name" value="Zinc beta-ribbon"/>
    <property type="match status" value="1"/>
</dbReference>
<dbReference type="GO" id="GO:0008270">
    <property type="term" value="F:zinc ion binding"/>
    <property type="evidence" value="ECO:0007669"/>
    <property type="project" value="UniProtKB-UniRule"/>
</dbReference>
<evidence type="ECO:0000313" key="16">
    <source>
        <dbReference type="EMBL" id="OGD88871.1"/>
    </source>
</evidence>
<evidence type="ECO:0000256" key="4">
    <source>
        <dbReference type="ARBA" id="ARBA00022695"/>
    </source>
</evidence>
<dbReference type="InterPro" id="IPR034151">
    <property type="entry name" value="TOPRIM_DnaG_bac"/>
</dbReference>
<dbReference type="Pfam" id="PF10410">
    <property type="entry name" value="DnaB_bind"/>
    <property type="match status" value="1"/>
</dbReference>
<evidence type="ECO:0000256" key="10">
    <source>
        <dbReference type="ARBA" id="ARBA00023125"/>
    </source>
</evidence>
<feature type="domain" description="Toprim" evidence="15">
    <location>
        <begin position="259"/>
        <end position="340"/>
    </location>
</feature>
<dbReference type="SUPFAM" id="SSF48024">
    <property type="entry name" value="N-terminal domain of DnaB helicase"/>
    <property type="match status" value="1"/>
</dbReference>
<dbReference type="FunFam" id="3.90.580.10:FF:000001">
    <property type="entry name" value="DNA primase"/>
    <property type="match status" value="1"/>
</dbReference>
<dbReference type="SUPFAM" id="SSF56731">
    <property type="entry name" value="DNA primase core"/>
    <property type="match status" value="1"/>
</dbReference>
<dbReference type="InterPro" id="IPR030846">
    <property type="entry name" value="DnaG_bac"/>
</dbReference>
<dbReference type="CDD" id="cd03364">
    <property type="entry name" value="TOPRIM_DnaG_primases"/>
    <property type="match status" value="1"/>
</dbReference>
<keyword evidence="11 12" id="KW-0804">Transcription</keyword>
<dbReference type="EMBL" id="MFAY01000024">
    <property type="protein sequence ID" value="OGD88871.1"/>
    <property type="molecule type" value="Genomic_DNA"/>
</dbReference>
<dbReference type="InterPro" id="IPR006295">
    <property type="entry name" value="DNA_primase_DnaG"/>
</dbReference>
<evidence type="ECO:0000256" key="13">
    <source>
        <dbReference type="PIRNR" id="PIRNR002811"/>
    </source>
</evidence>
<dbReference type="PANTHER" id="PTHR30313:SF2">
    <property type="entry name" value="DNA PRIMASE"/>
    <property type="match status" value="1"/>
</dbReference>
<keyword evidence="3 12" id="KW-0808">Transferase</keyword>
<evidence type="ECO:0000256" key="3">
    <source>
        <dbReference type="ARBA" id="ARBA00022679"/>
    </source>
</evidence>
<evidence type="ECO:0000256" key="7">
    <source>
        <dbReference type="ARBA" id="ARBA00022771"/>
    </source>
</evidence>
<evidence type="ECO:0000256" key="14">
    <source>
        <dbReference type="PIRSR" id="PIRSR002811-1"/>
    </source>
</evidence>
<keyword evidence="6 12" id="KW-0479">Metal-binding</keyword>
<comment type="cofactor">
    <cofactor evidence="12 13 14">
        <name>Zn(2+)</name>
        <dbReference type="ChEBI" id="CHEBI:29105"/>
    </cofactor>
    <text evidence="12 13 14">Binds 1 zinc ion per monomer.</text>
</comment>
<organism evidence="16 17">
    <name type="scientific">Candidatus Curtissbacteria bacterium RIFCSPHIGHO2_01_FULL_40_12</name>
    <dbReference type="NCBI Taxonomy" id="1797710"/>
    <lineage>
        <taxon>Bacteria</taxon>
        <taxon>Candidatus Curtissiibacteriota</taxon>
    </lineage>
</organism>
<feature type="zinc finger region" description="CHC2-type" evidence="12 14">
    <location>
        <begin position="35"/>
        <end position="59"/>
    </location>
</feature>
<dbReference type="SMART" id="SM00493">
    <property type="entry name" value="TOPRIM"/>
    <property type="match status" value="1"/>
</dbReference>
<dbReference type="InterPro" id="IPR013264">
    <property type="entry name" value="DNAG_N"/>
</dbReference>
<dbReference type="PIRSF" id="PIRSF002811">
    <property type="entry name" value="DnaG"/>
    <property type="match status" value="1"/>
</dbReference>
<dbReference type="SMART" id="SM00400">
    <property type="entry name" value="ZnF_CHCC"/>
    <property type="match status" value="1"/>
</dbReference>
<dbReference type="InterPro" id="IPR050219">
    <property type="entry name" value="DnaG_primase"/>
</dbReference>
<dbReference type="GO" id="GO:0006269">
    <property type="term" value="P:DNA replication, synthesis of primer"/>
    <property type="evidence" value="ECO:0007669"/>
    <property type="project" value="UniProtKB-UniRule"/>
</dbReference>
<dbReference type="EC" id="2.7.7.101" evidence="12"/>
<dbReference type="GO" id="GO:0003678">
    <property type="term" value="F:DNA helicase activity"/>
    <property type="evidence" value="ECO:0007669"/>
    <property type="project" value="InterPro"/>
</dbReference>
<dbReference type="GO" id="GO:0005737">
    <property type="term" value="C:cytoplasm"/>
    <property type="evidence" value="ECO:0007669"/>
    <property type="project" value="TreeGrafter"/>
</dbReference>
<evidence type="ECO:0000256" key="11">
    <source>
        <dbReference type="ARBA" id="ARBA00023163"/>
    </source>
</evidence>
<evidence type="ECO:0000259" key="15">
    <source>
        <dbReference type="PROSITE" id="PS50880"/>
    </source>
</evidence>
<dbReference type="Pfam" id="PF13155">
    <property type="entry name" value="Toprim_2"/>
    <property type="match status" value="1"/>
</dbReference>
<dbReference type="NCBIfam" id="TIGR01391">
    <property type="entry name" value="dnaG"/>
    <property type="match status" value="1"/>
</dbReference>
<accession>A0A1F5GAH3</accession>
<dbReference type="GO" id="GO:0003899">
    <property type="term" value="F:DNA-directed RNA polymerase activity"/>
    <property type="evidence" value="ECO:0007669"/>
    <property type="project" value="UniProtKB-UniRule"/>
</dbReference>
<proteinExistence type="inferred from homology"/>
<protein>
    <recommendedName>
        <fullName evidence="12 13">DNA primase</fullName>
        <ecNumber evidence="12">2.7.7.101</ecNumber>
    </recommendedName>
</protein>
<evidence type="ECO:0000313" key="17">
    <source>
        <dbReference type="Proteomes" id="UP000178577"/>
    </source>
</evidence>
<dbReference type="PROSITE" id="PS50880">
    <property type="entry name" value="TOPRIM"/>
    <property type="match status" value="1"/>
</dbReference>
<keyword evidence="5 12" id="KW-0235">DNA replication</keyword>
<comment type="function">
    <text evidence="12 13">RNA polymerase that catalyzes the synthesis of short RNA molecules used as primers for DNA polymerase during DNA replication.</text>
</comment>
<keyword evidence="8 12" id="KW-0862">Zinc</keyword>
<dbReference type="Gene3D" id="3.40.1360.10">
    <property type="match status" value="1"/>
</dbReference>
<reference evidence="16 17" key="1">
    <citation type="journal article" date="2016" name="Nat. Commun.">
        <title>Thousands of microbial genomes shed light on interconnected biogeochemical processes in an aquifer system.</title>
        <authorList>
            <person name="Anantharaman K."/>
            <person name="Brown C.T."/>
            <person name="Hug L.A."/>
            <person name="Sharon I."/>
            <person name="Castelle C.J."/>
            <person name="Probst A.J."/>
            <person name="Thomas B.C."/>
            <person name="Singh A."/>
            <person name="Wilkins M.J."/>
            <person name="Karaoz U."/>
            <person name="Brodie E.L."/>
            <person name="Williams K.H."/>
            <person name="Hubbard S.S."/>
            <person name="Banfield J.F."/>
        </authorList>
    </citation>
    <scope>NUCLEOTIDE SEQUENCE [LARGE SCALE GENOMIC DNA]</scope>
</reference>
<gene>
    <name evidence="12" type="primary">dnaG</name>
    <name evidence="16" type="ORF">A2693_04370</name>
</gene>
<comment type="catalytic activity">
    <reaction evidence="12">
        <text>ssDNA + n NTP = ssDNA/pppN(pN)n-1 hybrid + (n-1) diphosphate.</text>
        <dbReference type="EC" id="2.7.7.101"/>
    </reaction>
</comment>
<dbReference type="Gene3D" id="1.10.860.10">
    <property type="entry name" value="DNAb Helicase, Chain A"/>
    <property type="match status" value="1"/>
</dbReference>
<keyword evidence="10 12" id="KW-0238">DNA-binding</keyword>
<evidence type="ECO:0000256" key="9">
    <source>
        <dbReference type="ARBA" id="ARBA00022842"/>
    </source>
</evidence>
<comment type="domain">
    <text evidence="12">Contains an N-terminal zinc-binding domain, a central core domain that contains the primase activity, and a C-terminal DnaB-binding domain.</text>
</comment>
<comment type="caution">
    <text evidence="16">The sequence shown here is derived from an EMBL/GenBank/DDBJ whole genome shotgun (WGS) entry which is preliminary data.</text>
</comment>
<keyword evidence="7 12" id="KW-0863">Zinc-finger</keyword>
<dbReference type="Gene3D" id="3.90.980.10">
    <property type="entry name" value="DNA primase, catalytic core, N-terminal domain"/>
    <property type="match status" value="1"/>
</dbReference>
<evidence type="ECO:0000256" key="2">
    <source>
        <dbReference type="ARBA" id="ARBA00022515"/>
    </source>
</evidence>